<dbReference type="AlphaFoldDB" id="A0A9W8QTK3"/>
<proteinExistence type="predicted"/>
<organism evidence="1 2">
    <name type="scientific">Fusarium falciforme</name>
    <dbReference type="NCBI Taxonomy" id="195108"/>
    <lineage>
        <taxon>Eukaryota</taxon>
        <taxon>Fungi</taxon>
        <taxon>Dikarya</taxon>
        <taxon>Ascomycota</taxon>
        <taxon>Pezizomycotina</taxon>
        <taxon>Sordariomycetes</taxon>
        <taxon>Hypocreomycetidae</taxon>
        <taxon>Hypocreales</taxon>
        <taxon>Nectriaceae</taxon>
        <taxon>Fusarium</taxon>
        <taxon>Fusarium solani species complex</taxon>
    </lineage>
</organism>
<gene>
    <name evidence="1" type="ORF">NW755_012995</name>
</gene>
<dbReference type="InterPro" id="IPR019268">
    <property type="entry name" value="DUF2278"/>
</dbReference>
<sequence>MPLNGPYVVWKAKPVEWDTSEARGGDGWSPHGQLSFVDDNGRHRTNINVRSKDPTDHRLVFWIGDLTTGTPFGTRIIQRLENLNGLRHYRRPPSLDFLHDGFLDISAGTIRDTNVPGPNNDITDDLGAFFNADSADFKRSTLFIWGEYYANSGGGIHQVHMNQGNYSWNPDWYRENGRGQDGGIVLRSPDGKWKYFFIAFAGQASDTDVDGHPRHGEATPMLRDAIHAPPPLTPTRPVVSGQSSGVQIHSALVNPHGPDNTLGQNDRVRLINRANDPASLVGWTIQNQDGKLKHLPDVLLPGNGAMRDIDVGPESYLPNNRDGEIVLKDAGGAEVHRVSYQANAPPGRWISFLTRPVL</sequence>
<dbReference type="EMBL" id="JAOQAV010000069">
    <property type="protein sequence ID" value="KAJ4178701.1"/>
    <property type="molecule type" value="Genomic_DNA"/>
</dbReference>
<comment type="caution">
    <text evidence="1">The sequence shown here is derived from an EMBL/GenBank/DDBJ whole genome shotgun (WGS) entry which is preliminary data.</text>
</comment>
<accession>A0A9W8QTK3</accession>
<dbReference type="Proteomes" id="UP001152087">
    <property type="component" value="Unassembled WGS sequence"/>
</dbReference>
<evidence type="ECO:0000313" key="2">
    <source>
        <dbReference type="Proteomes" id="UP001152087"/>
    </source>
</evidence>
<keyword evidence="2" id="KW-1185">Reference proteome</keyword>
<dbReference type="Pfam" id="PF10042">
    <property type="entry name" value="DUF2278"/>
    <property type="match status" value="1"/>
</dbReference>
<protein>
    <recommendedName>
        <fullName evidence="3">LTD domain-containing protein</fullName>
    </recommendedName>
</protein>
<reference evidence="1" key="1">
    <citation type="submission" date="2022-09" db="EMBL/GenBank/DDBJ databases">
        <title>Fusarium specimens isolated from Avocado Roots.</title>
        <authorList>
            <person name="Stajich J."/>
            <person name="Roper C."/>
            <person name="Heimlech-Rivalta G."/>
        </authorList>
    </citation>
    <scope>NUCLEOTIDE SEQUENCE</scope>
    <source>
        <strain evidence="1">A02</strain>
    </source>
</reference>
<evidence type="ECO:0000313" key="1">
    <source>
        <dbReference type="EMBL" id="KAJ4178701.1"/>
    </source>
</evidence>
<evidence type="ECO:0008006" key="3">
    <source>
        <dbReference type="Google" id="ProtNLM"/>
    </source>
</evidence>
<name>A0A9W8QTK3_9HYPO</name>